<sequence>MKSFDRKRPNTQLFGEISIRNVIRYSIAYKALELPRKQPHLQFVWWWTERNRRNSANPRGERASAGARRCGGRRPAVDPFGRRSRAARAVGAGVLGRYARQLPPSASDGAPPSPWCLLEFVAMVVSTACHVMVMVIIYRPSHHFTALLVKTTGKSRKATANVKLAVKKCGSMSSLPKQSLRSSCDHLKPYVTASIKTMSHRLNSLWLKPKQ</sequence>
<accession>A0A0R3PUT1</accession>
<dbReference type="Proteomes" id="UP000267027">
    <property type="component" value="Unassembled WGS sequence"/>
</dbReference>
<evidence type="ECO:0000256" key="1">
    <source>
        <dbReference type="SAM" id="MobiDB-lite"/>
    </source>
</evidence>
<organism evidence="4">
    <name type="scientific">Angiostrongylus costaricensis</name>
    <name type="common">Nematode worm</name>
    <dbReference type="NCBI Taxonomy" id="334426"/>
    <lineage>
        <taxon>Eukaryota</taxon>
        <taxon>Metazoa</taxon>
        <taxon>Ecdysozoa</taxon>
        <taxon>Nematoda</taxon>
        <taxon>Chromadorea</taxon>
        <taxon>Rhabditida</taxon>
        <taxon>Rhabditina</taxon>
        <taxon>Rhabditomorpha</taxon>
        <taxon>Strongyloidea</taxon>
        <taxon>Metastrongylidae</taxon>
        <taxon>Angiostrongylus</taxon>
    </lineage>
</organism>
<dbReference type="EMBL" id="UYYA01004339">
    <property type="protein sequence ID" value="VDM61288.1"/>
    <property type="molecule type" value="Genomic_DNA"/>
</dbReference>
<proteinExistence type="predicted"/>
<dbReference type="WBParaSite" id="ACOC_0000970201-mRNA-1">
    <property type="protein sequence ID" value="ACOC_0000970201-mRNA-1"/>
    <property type="gene ID" value="ACOC_0000970201"/>
</dbReference>
<feature type="region of interest" description="Disordered" evidence="1">
    <location>
        <begin position="54"/>
        <end position="78"/>
    </location>
</feature>
<evidence type="ECO:0000313" key="3">
    <source>
        <dbReference type="Proteomes" id="UP000267027"/>
    </source>
</evidence>
<evidence type="ECO:0000313" key="4">
    <source>
        <dbReference type="WBParaSite" id="ACOC_0000970201-mRNA-1"/>
    </source>
</evidence>
<name>A0A0R3PUT1_ANGCS</name>
<evidence type="ECO:0000313" key="2">
    <source>
        <dbReference type="EMBL" id="VDM61288.1"/>
    </source>
</evidence>
<dbReference type="AlphaFoldDB" id="A0A0R3PUT1"/>
<reference evidence="4" key="1">
    <citation type="submission" date="2017-02" db="UniProtKB">
        <authorList>
            <consortium name="WormBaseParasite"/>
        </authorList>
    </citation>
    <scope>IDENTIFICATION</scope>
</reference>
<protein>
    <submittedName>
        <fullName evidence="4">Transmembrane protein</fullName>
    </submittedName>
</protein>
<gene>
    <name evidence="2" type="ORF">ACOC_LOCUS9703</name>
</gene>
<keyword evidence="3" id="KW-1185">Reference proteome</keyword>
<reference evidence="2 3" key="2">
    <citation type="submission" date="2018-11" db="EMBL/GenBank/DDBJ databases">
        <authorList>
            <consortium name="Pathogen Informatics"/>
        </authorList>
    </citation>
    <scope>NUCLEOTIDE SEQUENCE [LARGE SCALE GENOMIC DNA]</scope>
    <source>
        <strain evidence="2 3">Costa Rica</strain>
    </source>
</reference>